<feature type="compositionally biased region" description="Low complexity" evidence="6">
    <location>
        <begin position="297"/>
        <end position="307"/>
    </location>
</feature>
<dbReference type="PROSITE" id="PS50011">
    <property type="entry name" value="PROTEIN_KINASE_DOM"/>
    <property type="match status" value="1"/>
</dbReference>
<dbReference type="PROSITE" id="PS00108">
    <property type="entry name" value="PROTEIN_KINASE_ST"/>
    <property type="match status" value="1"/>
</dbReference>
<feature type="domain" description="Protein kinase" evidence="8">
    <location>
        <begin position="15"/>
        <end position="273"/>
    </location>
</feature>
<proteinExistence type="predicted"/>
<comment type="caution">
    <text evidence="9">The sequence shown here is derived from an EMBL/GenBank/DDBJ whole genome shotgun (WGS) entry which is preliminary data.</text>
</comment>
<keyword evidence="7" id="KW-0812">Transmembrane</keyword>
<dbReference type="InterPro" id="IPR011009">
    <property type="entry name" value="Kinase-like_dom_sf"/>
</dbReference>
<dbReference type="CDD" id="cd14014">
    <property type="entry name" value="STKc_PknB_like"/>
    <property type="match status" value="1"/>
</dbReference>
<reference evidence="9 10" key="1">
    <citation type="submission" date="2020-03" db="EMBL/GenBank/DDBJ databases">
        <title>Draft genome of Streptomyces sp. ventii, isolated from the Axial Seamount in the Pacific Ocean, and resequencing of the two type strains Streptomyces lonarensis strain NCL 716 and Streptomyces bohaiensis strain 11A07.</title>
        <authorList>
            <person name="Loughran R.M."/>
            <person name="Pfannmuller K.M."/>
            <person name="Wasson B.J."/>
            <person name="Deadmond M.C."/>
            <person name="Paddock B.E."/>
            <person name="Koyack M.J."/>
            <person name="Gallegos D.A."/>
            <person name="Mitchell E.A."/>
            <person name="Ushijima B."/>
            <person name="Saw J.H."/>
            <person name="Mcphail K.L."/>
            <person name="Videau P."/>
        </authorList>
    </citation>
    <scope>NUCLEOTIDE SEQUENCE [LARGE SCALE GENOMIC DNA]</scope>
    <source>
        <strain evidence="9 10">11A07</strain>
    </source>
</reference>
<keyword evidence="2 5" id="KW-0547">Nucleotide-binding</keyword>
<name>A0ABX1CD82_9ACTN</name>
<evidence type="ECO:0000313" key="10">
    <source>
        <dbReference type="Proteomes" id="UP000727056"/>
    </source>
</evidence>
<dbReference type="PANTHER" id="PTHR43289">
    <property type="entry name" value="MITOGEN-ACTIVATED PROTEIN KINASE KINASE KINASE 20-RELATED"/>
    <property type="match status" value="1"/>
</dbReference>
<evidence type="ECO:0000313" key="9">
    <source>
        <dbReference type="EMBL" id="NJQ15172.1"/>
    </source>
</evidence>
<keyword evidence="9" id="KW-0723">Serine/threonine-protein kinase</keyword>
<dbReference type="GO" id="GO:0004674">
    <property type="term" value="F:protein serine/threonine kinase activity"/>
    <property type="evidence" value="ECO:0007669"/>
    <property type="project" value="UniProtKB-KW"/>
</dbReference>
<evidence type="ECO:0000259" key="8">
    <source>
        <dbReference type="PROSITE" id="PS50011"/>
    </source>
</evidence>
<dbReference type="Pfam" id="PF00069">
    <property type="entry name" value="Pkinase"/>
    <property type="match status" value="1"/>
</dbReference>
<accession>A0ABX1CD82</accession>
<keyword evidence="1" id="KW-0808">Transferase</keyword>
<sequence length="618" mass="65470">MERLTPDDPSQVGGYPLLGILGEGGMGRVYLAQSPGGRALALKTIRSELTSDPGFRSRFEREIRNSDRVRSSWTVPVVDWSRSPEGRQWLAAEYVPAPSLLDWTEQHGLIPHELLPLLARELSRALAVVGETGLVHRDLKPSNVLLGPQHPLLIDFGIAHAGDDARFTTTGGVIGSPGYLSPEQASGEEDITPASDVFALAALLHHAATGHGPFLRPGETPSVPTLLYRVVHHDPDLGGLPSDVREALTDAFAKDPADRPSPAELADRFGRILRGPARWQEGLPADLRADHERREAAVTAASRAAAAPGPPSGGFVTQGSFGPPIAPPPPAPRPQGPPPGPHGPHTPPTSYPGQAIGPYRAPGTPPPGALGRAPGGAGPSSGSGSSDDDRPWLGIARRSCIAVLAIGAGIVLLIVMVYIAAMDTSDPGEHDDRSGTSTGAEKRGPEDETSATTGGDQADTVADDGADDGEGDEAGGDGDEGKDDEADDPVVAMPHRWTGEWRGVDFQIAVWLEDGQLGETIGRFESVHDDSRTGHEYRCVDTLELSDVSEHETELYLKTVRTERVGPADVAATCAVHQEYVADVHGDHPDDLRLHVVPEDEEYDPSADEARAFALVRQ</sequence>
<dbReference type="Gene3D" id="3.30.200.20">
    <property type="entry name" value="Phosphorylase Kinase, domain 1"/>
    <property type="match status" value="1"/>
</dbReference>
<feature type="region of interest" description="Disordered" evidence="6">
    <location>
        <begin position="293"/>
        <end position="390"/>
    </location>
</feature>
<keyword evidence="4 5" id="KW-0067">ATP-binding</keyword>
<evidence type="ECO:0000256" key="1">
    <source>
        <dbReference type="ARBA" id="ARBA00022679"/>
    </source>
</evidence>
<evidence type="ECO:0000256" key="7">
    <source>
        <dbReference type="SAM" id="Phobius"/>
    </source>
</evidence>
<gene>
    <name evidence="9" type="ORF">HCN52_09480</name>
</gene>
<dbReference type="SUPFAM" id="SSF56112">
    <property type="entry name" value="Protein kinase-like (PK-like)"/>
    <property type="match status" value="1"/>
</dbReference>
<evidence type="ECO:0000256" key="6">
    <source>
        <dbReference type="SAM" id="MobiDB-lite"/>
    </source>
</evidence>
<feature type="compositionally biased region" description="Acidic residues" evidence="6">
    <location>
        <begin position="461"/>
        <end position="488"/>
    </location>
</feature>
<feature type="binding site" evidence="5">
    <location>
        <position position="43"/>
    </location>
    <ligand>
        <name>ATP</name>
        <dbReference type="ChEBI" id="CHEBI:30616"/>
    </ligand>
</feature>
<keyword evidence="7" id="KW-0472">Membrane</keyword>
<protein>
    <submittedName>
        <fullName evidence="9">Serine/threonine protein kinase</fullName>
    </submittedName>
</protein>
<keyword evidence="7" id="KW-1133">Transmembrane helix</keyword>
<dbReference type="PANTHER" id="PTHR43289:SF34">
    <property type="entry name" value="SERINE_THREONINE-PROTEIN KINASE YBDM-RELATED"/>
    <property type="match status" value="1"/>
</dbReference>
<dbReference type="RefSeq" id="WP_168087952.1">
    <property type="nucleotide sequence ID" value="NZ_BHZH01000419.1"/>
</dbReference>
<feature type="region of interest" description="Disordered" evidence="6">
    <location>
        <begin position="424"/>
        <end position="489"/>
    </location>
</feature>
<feature type="transmembrane region" description="Helical" evidence="7">
    <location>
        <begin position="400"/>
        <end position="421"/>
    </location>
</feature>
<evidence type="ECO:0000256" key="2">
    <source>
        <dbReference type="ARBA" id="ARBA00022741"/>
    </source>
</evidence>
<dbReference type="SMART" id="SM00220">
    <property type="entry name" value="S_TKc"/>
    <property type="match status" value="1"/>
</dbReference>
<dbReference type="Gene3D" id="1.10.510.10">
    <property type="entry name" value="Transferase(Phosphotransferase) domain 1"/>
    <property type="match status" value="1"/>
</dbReference>
<evidence type="ECO:0000256" key="4">
    <source>
        <dbReference type="ARBA" id="ARBA00022840"/>
    </source>
</evidence>
<evidence type="ECO:0000256" key="5">
    <source>
        <dbReference type="PROSITE-ProRule" id="PRU10141"/>
    </source>
</evidence>
<organism evidence="9 10">
    <name type="scientific">Streptomyces bohaiensis</name>
    <dbReference type="NCBI Taxonomy" id="1431344"/>
    <lineage>
        <taxon>Bacteria</taxon>
        <taxon>Bacillati</taxon>
        <taxon>Actinomycetota</taxon>
        <taxon>Actinomycetes</taxon>
        <taxon>Kitasatosporales</taxon>
        <taxon>Streptomycetaceae</taxon>
        <taxon>Streptomyces</taxon>
    </lineage>
</organism>
<feature type="compositionally biased region" description="Basic and acidic residues" evidence="6">
    <location>
        <begin position="427"/>
        <end position="446"/>
    </location>
</feature>
<keyword evidence="10" id="KW-1185">Reference proteome</keyword>
<dbReference type="InterPro" id="IPR008271">
    <property type="entry name" value="Ser/Thr_kinase_AS"/>
</dbReference>
<dbReference type="InterPro" id="IPR000719">
    <property type="entry name" value="Prot_kinase_dom"/>
</dbReference>
<dbReference type="PROSITE" id="PS00107">
    <property type="entry name" value="PROTEIN_KINASE_ATP"/>
    <property type="match status" value="1"/>
</dbReference>
<feature type="compositionally biased region" description="Low complexity" evidence="6">
    <location>
        <begin position="451"/>
        <end position="460"/>
    </location>
</feature>
<keyword evidence="3 9" id="KW-0418">Kinase</keyword>
<feature type="compositionally biased region" description="Pro residues" evidence="6">
    <location>
        <begin position="324"/>
        <end position="350"/>
    </location>
</feature>
<dbReference type="InterPro" id="IPR017441">
    <property type="entry name" value="Protein_kinase_ATP_BS"/>
</dbReference>
<dbReference type="EMBL" id="JAAVJC010000057">
    <property type="protein sequence ID" value="NJQ15172.1"/>
    <property type="molecule type" value="Genomic_DNA"/>
</dbReference>
<dbReference type="Proteomes" id="UP000727056">
    <property type="component" value="Unassembled WGS sequence"/>
</dbReference>
<evidence type="ECO:0000256" key="3">
    <source>
        <dbReference type="ARBA" id="ARBA00022777"/>
    </source>
</evidence>